<organism evidence="2 3">
    <name type="scientific">Weissella jogaejeotgali</name>
    <dbReference type="NCBI Taxonomy" id="1631871"/>
    <lineage>
        <taxon>Bacteria</taxon>
        <taxon>Bacillati</taxon>
        <taxon>Bacillota</taxon>
        <taxon>Bacilli</taxon>
        <taxon>Lactobacillales</taxon>
        <taxon>Lactobacillaceae</taxon>
        <taxon>Weissella</taxon>
    </lineage>
</organism>
<accession>A0A1L6RAY5</accession>
<dbReference type="AlphaFoldDB" id="A0A1L6RAY5"/>
<keyword evidence="1" id="KW-0812">Transmembrane</keyword>
<evidence type="ECO:0000256" key="1">
    <source>
        <dbReference type="SAM" id="Phobius"/>
    </source>
</evidence>
<feature type="transmembrane region" description="Helical" evidence="1">
    <location>
        <begin position="36"/>
        <end position="57"/>
    </location>
</feature>
<feature type="transmembrane region" description="Helical" evidence="1">
    <location>
        <begin position="304"/>
        <end position="327"/>
    </location>
</feature>
<feature type="transmembrane region" description="Helical" evidence="1">
    <location>
        <begin position="161"/>
        <end position="182"/>
    </location>
</feature>
<dbReference type="EMBL" id="CP014332">
    <property type="protein sequence ID" value="APS41630.1"/>
    <property type="molecule type" value="Genomic_DNA"/>
</dbReference>
<reference evidence="2 3" key="1">
    <citation type="submission" date="2016-02" db="EMBL/GenBank/DDBJ databases">
        <title>Complete Genome Sequence of Weissella jogaejeotgali FOL01.</title>
        <authorList>
            <person name="Lee J.-H."/>
            <person name="Ku H.-J."/>
        </authorList>
    </citation>
    <scope>NUCLEOTIDE SEQUENCE [LARGE SCALE GENOMIC DNA]</scope>
    <source>
        <strain evidence="2 3">FOL01</strain>
    </source>
</reference>
<feature type="transmembrane region" description="Helical" evidence="1">
    <location>
        <begin position="271"/>
        <end position="292"/>
    </location>
</feature>
<dbReference type="KEGG" id="wjo:FOL01_0771"/>
<dbReference type="RefSeq" id="WP_075269468.1">
    <property type="nucleotide sequence ID" value="NZ_CP014332.1"/>
</dbReference>
<protein>
    <submittedName>
        <fullName evidence="2">Uncharacterized protein</fullName>
    </submittedName>
</protein>
<dbReference type="OrthoDB" id="2147704at2"/>
<gene>
    <name evidence="2" type="ORF">FOL01_0771</name>
</gene>
<feature type="transmembrane region" description="Helical" evidence="1">
    <location>
        <begin position="12"/>
        <end position="30"/>
    </location>
</feature>
<dbReference type="STRING" id="1631871.FOL01_0771"/>
<feature type="transmembrane region" description="Helical" evidence="1">
    <location>
        <begin position="239"/>
        <end position="259"/>
    </location>
</feature>
<feature type="transmembrane region" description="Helical" evidence="1">
    <location>
        <begin position="213"/>
        <end position="233"/>
    </location>
</feature>
<evidence type="ECO:0000313" key="2">
    <source>
        <dbReference type="EMBL" id="APS41630.1"/>
    </source>
</evidence>
<proteinExistence type="predicted"/>
<name>A0A1L6RAY5_9LACO</name>
<dbReference type="Proteomes" id="UP000185473">
    <property type="component" value="Chromosome"/>
</dbReference>
<evidence type="ECO:0000313" key="3">
    <source>
        <dbReference type="Proteomes" id="UP000185473"/>
    </source>
</evidence>
<keyword evidence="1" id="KW-0472">Membrane</keyword>
<sequence length="344" mass="38061">MVMNSKDKDRTVQILAGLAIIMLIFISIINPQDHSILYNFFTWLTWPTIFFIAGYYININLKIGQSIVLAIKRYLIPYLVVGLLMIVINKVVQLLQLNTWINAPFPAMRTGLKALLYGNGTPVTTIFGFFDTGIGLLWLLMALFVGTILTVLIAKVKKVPLAILIVILLAGVGFYLATFIQIPWSLEPAFIALPFMLFGLYYHRLVNWSAGTATILAALLVNLTMSASTGLTMEVAYTPFWILGTLTALISLAGLVVIANKLVNSTLLAKLANLFINIGSYFSLSLAVFIFIKTMIPMNNYIGRILPAGMISFIIIWLLMLIISFVIKLGIVKTVNVVCDQKGD</sequence>
<keyword evidence="3" id="KW-1185">Reference proteome</keyword>
<keyword evidence="1" id="KW-1133">Transmembrane helix</keyword>
<feature type="transmembrane region" description="Helical" evidence="1">
    <location>
        <begin position="78"/>
        <end position="101"/>
    </location>
</feature>
<feature type="transmembrane region" description="Helical" evidence="1">
    <location>
        <begin position="135"/>
        <end position="154"/>
    </location>
</feature>